<evidence type="ECO:0000259" key="1">
    <source>
        <dbReference type="Pfam" id="PF02625"/>
    </source>
</evidence>
<accession>A0ABS5DYG0</accession>
<feature type="domain" description="XdhC Rossmann" evidence="2">
    <location>
        <begin position="120"/>
        <end position="263"/>
    </location>
</feature>
<dbReference type="NCBIfam" id="TIGR02964">
    <property type="entry name" value="xanthine_xdhC"/>
    <property type="match status" value="1"/>
</dbReference>
<dbReference type="InterPro" id="IPR014308">
    <property type="entry name" value="Xanthine_DH_XdhC"/>
</dbReference>
<dbReference type="InterPro" id="IPR003777">
    <property type="entry name" value="XdhC_CoxI"/>
</dbReference>
<dbReference type="PANTHER" id="PTHR30388:SF6">
    <property type="entry name" value="XANTHINE DEHYDROGENASE SUBUNIT A-RELATED"/>
    <property type="match status" value="1"/>
</dbReference>
<dbReference type="Gene3D" id="3.40.50.720">
    <property type="entry name" value="NAD(P)-binding Rossmann-like Domain"/>
    <property type="match status" value="1"/>
</dbReference>
<organism evidence="3 4">
    <name type="scientific">Ideonella paludis</name>
    <dbReference type="NCBI Taxonomy" id="1233411"/>
    <lineage>
        <taxon>Bacteria</taxon>
        <taxon>Pseudomonadati</taxon>
        <taxon>Pseudomonadota</taxon>
        <taxon>Betaproteobacteria</taxon>
        <taxon>Burkholderiales</taxon>
        <taxon>Sphaerotilaceae</taxon>
        <taxon>Ideonella</taxon>
    </lineage>
</organism>
<name>A0ABS5DYG0_9BURK</name>
<comment type="caution">
    <text evidence="3">The sequence shown here is derived from an EMBL/GenBank/DDBJ whole genome shotgun (WGS) entry which is preliminary data.</text>
</comment>
<evidence type="ECO:0000313" key="3">
    <source>
        <dbReference type="EMBL" id="MBQ0936188.1"/>
    </source>
</evidence>
<dbReference type="InterPro" id="IPR052698">
    <property type="entry name" value="MoCofactor_Util/Proc"/>
</dbReference>
<dbReference type="InterPro" id="IPR027051">
    <property type="entry name" value="XdhC_Rossmann_dom"/>
</dbReference>
<dbReference type="Pfam" id="PF13478">
    <property type="entry name" value="XdhC_C"/>
    <property type="match status" value="1"/>
</dbReference>
<gene>
    <name evidence="3" type="primary">xdhC</name>
    <name evidence="3" type="ORF">KAK11_12685</name>
</gene>
<dbReference type="Pfam" id="PF02625">
    <property type="entry name" value="XdhC_CoxI"/>
    <property type="match status" value="1"/>
</dbReference>
<feature type="domain" description="XdhC- CoxI" evidence="1">
    <location>
        <begin position="15"/>
        <end position="75"/>
    </location>
</feature>
<dbReference type="EMBL" id="JAGQDG010000004">
    <property type="protein sequence ID" value="MBQ0936188.1"/>
    <property type="molecule type" value="Genomic_DNA"/>
</dbReference>
<keyword evidence="4" id="KW-1185">Reference proteome</keyword>
<sequence length="269" mass="28185">MIAAPELSLATAEAWLARGEAALLLRVGATRGSVPREQGTTMLVSASEVAGTIGGGHLEWQAIARAREALAQGRAEPEVWSVSLGPSLGQCCGGALSLHFEPLSTQSLAAWASPPPRFRLQLYGAGHVGRAIVQACATLPCTVRWLDERDAEFPAAPLPAHIHTVAAQPLEDEVADAQPGDFHLILTHSHALDLALAHAVLQRGDAGWLGLIGSATKRARFEHRLAERGHSPEALAQMVCPIGLPGISGKEPGVIAASVVAQMLLHRGT</sequence>
<reference evidence="3 4" key="1">
    <citation type="submission" date="2021-04" db="EMBL/GenBank/DDBJ databases">
        <title>The genome sequence of type strain Ideonella paludis KCTC 32238.</title>
        <authorList>
            <person name="Liu Y."/>
        </authorList>
    </citation>
    <scope>NUCLEOTIDE SEQUENCE [LARGE SCALE GENOMIC DNA]</scope>
    <source>
        <strain evidence="3 4">KCTC 32238</strain>
    </source>
</reference>
<dbReference type="PANTHER" id="PTHR30388">
    <property type="entry name" value="ALDEHYDE OXIDOREDUCTASE MOLYBDENUM COFACTOR ASSEMBLY PROTEIN"/>
    <property type="match status" value="1"/>
</dbReference>
<evidence type="ECO:0000313" key="4">
    <source>
        <dbReference type="Proteomes" id="UP000672097"/>
    </source>
</evidence>
<proteinExistence type="predicted"/>
<evidence type="ECO:0000259" key="2">
    <source>
        <dbReference type="Pfam" id="PF13478"/>
    </source>
</evidence>
<dbReference type="Proteomes" id="UP000672097">
    <property type="component" value="Unassembled WGS sequence"/>
</dbReference>
<dbReference type="RefSeq" id="WP_210809495.1">
    <property type="nucleotide sequence ID" value="NZ_JAGQDG010000004.1"/>
</dbReference>
<protein>
    <submittedName>
        <fullName evidence="3">Xanthine dehydrogenase accessory protein XdhC</fullName>
    </submittedName>
</protein>